<dbReference type="SUPFAM" id="SSF56719">
    <property type="entry name" value="Type II DNA topoisomerase"/>
    <property type="match status" value="1"/>
</dbReference>
<evidence type="ECO:0000256" key="4">
    <source>
        <dbReference type="ARBA" id="ARBA00012895"/>
    </source>
</evidence>
<organism evidence="14 15">
    <name type="scientific">Leptospira johnsonii</name>
    <dbReference type="NCBI Taxonomy" id="1917820"/>
    <lineage>
        <taxon>Bacteria</taxon>
        <taxon>Pseudomonadati</taxon>
        <taxon>Spirochaetota</taxon>
        <taxon>Spirochaetia</taxon>
        <taxon>Leptospirales</taxon>
        <taxon>Leptospiraceae</taxon>
        <taxon>Leptospira</taxon>
    </lineage>
</organism>
<evidence type="ECO:0000313" key="15">
    <source>
        <dbReference type="Proteomes" id="UP000245076"/>
    </source>
</evidence>
<dbReference type="Pfam" id="PF02518">
    <property type="entry name" value="HATPase_c"/>
    <property type="match status" value="1"/>
</dbReference>
<dbReference type="InterPro" id="IPR013760">
    <property type="entry name" value="Topo_IIA-like_dom_sf"/>
</dbReference>
<dbReference type="PRINTS" id="PR00418">
    <property type="entry name" value="TPI2FAMILY"/>
</dbReference>
<dbReference type="Proteomes" id="UP000245076">
    <property type="component" value="Unassembled WGS sequence"/>
</dbReference>
<dbReference type="FunFam" id="3.40.50.670:FF:000001">
    <property type="entry name" value="DNA topoisomerase 2"/>
    <property type="match status" value="1"/>
</dbReference>
<dbReference type="GO" id="GO:0005524">
    <property type="term" value="F:ATP binding"/>
    <property type="evidence" value="ECO:0007669"/>
    <property type="project" value="UniProtKB-KW"/>
</dbReference>
<dbReference type="Gene3D" id="3.30.565.10">
    <property type="entry name" value="Histidine kinase-like ATPase, C-terminal domain"/>
    <property type="match status" value="1"/>
</dbReference>
<feature type="domain" description="Histidine kinase/HSP90-like ATPase" evidence="13">
    <location>
        <begin position="78"/>
        <end position="175"/>
    </location>
</feature>
<dbReference type="AlphaFoldDB" id="A0A2P2D4M1"/>
<dbReference type="GO" id="GO:0003677">
    <property type="term" value="F:DNA binding"/>
    <property type="evidence" value="ECO:0007669"/>
    <property type="project" value="UniProtKB-KW"/>
</dbReference>
<evidence type="ECO:0000256" key="2">
    <source>
        <dbReference type="ARBA" id="ARBA00001946"/>
    </source>
</evidence>
<dbReference type="GO" id="GO:0003918">
    <property type="term" value="F:DNA topoisomerase type II (double strand cut, ATP-hydrolyzing) activity"/>
    <property type="evidence" value="ECO:0007669"/>
    <property type="project" value="UniProtKB-EC"/>
</dbReference>
<keyword evidence="15" id="KW-1185">Reference proteome</keyword>
<feature type="domain" description="DNA topoisomerase type IIA subunit B" evidence="11">
    <location>
        <begin position="350"/>
        <end position="464"/>
    </location>
</feature>
<keyword evidence="9" id="KW-0413">Isomerase</keyword>
<gene>
    <name evidence="14" type="primary">gyrB</name>
    <name evidence="14" type="ORF">LPTSP1_25750</name>
</gene>
<protein>
    <recommendedName>
        <fullName evidence="4">DNA topoisomerase (ATP-hydrolyzing)</fullName>
        <ecNumber evidence="4">5.6.2.2</ecNumber>
    </recommendedName>
</protein>
<dbReference type="Gene3D" id="3.30.230.10">
    <property type="match status" value="1"/>
</dbReference>
<dbReference type="PANTHER" id="PTHR45866:SF1">
    <property type="entry name" value="DNA GYRASE SUBUNIT B, MITOCHONDRIAL"/>
    <property type="match status" value="1"/>
</dbReference>
<dbReference type="EMBL" id="BFAY01000011">
    <property type="protein sequence ID" value="GBF39572.1"/>
    <property type="molecule type" value="Genomic_DNA"/>
</dbReference>
<evidence type="ECO:0000256" key="8">
    <source>
        <dbReference type="ARBA" id="ARBA00023125"/>
    </source>
</evidence>
<dbReference type="InterPro" id="IPR020568">
    <property type="entry name" value="Ribosomal_Su5_D2-typ_SF"/>
</dbReference>
<dbReference type="CDD" id="cd01030">
    <property type="entry name" value="TOPRIM_TopoIIA_like"/>
    <property type="match status" value="1"/>
</dbReference>
<name>A0A2P2D4M1_9LEPT</name>
<keyword evidence="7" id="KW-0799">Topoisomerase</keyword>
<keyword evidence="5" id="KW-0547">Nucleotide-binding</keyword>
<reference evidence="14 15" key="1">
    <citation type="submission" date="2018-02" db="EMBL/GenBank/DDBJ databases">
        <title>Novel Leptospira species isolated from soil and water in Japan.</title>
        <authorList>
            <person name="Nakao R."/>
            <person name="Masuzawa T."/>
        </authorList>
    </citation>
    <scope>NUCLEOTIDE SEQUENCE [LARGE SCALE GENOMIC DNA]</scope>
    <source>
        <strain evidence="14 15">E8</strain>
    </source>
</reference>
<dbReference type="GO" id="GO:0006265">
    <property type="term" value="P:DNA topological change"/>
    <property type="evidence" value="ECO:0007669"/>
    <property type="project" value="InterPro"/>
</dbReference>
<evidence type="ECO:0000259" key="12">
    <source>
        <dbReference type="Pfam" id="PF01751"/>
    </source>
</evidence>
<sequence length="718" mass="81792">MGQGMSTAKTKTEKKAATGGERNFKKLSNVEHVRMRTGMWLGQNSASTFEQHFFRKNSGNLYEIVHEELEDVPAKLKCLDEACMNAVDEYRKNQKDKAIPEKDKMSKLIIQLSSDRKTVTVADNGRGIPAKNAEGVYLHLMYGENFDDHVKQDHVAGQNGVGISLVRMVSSYFKVKTTNDGSTFKKLFTLHEDAKKQIRSYKLSKEDTEKVFLYFDEHGKFDDCPLLTKDQIEKLIPISKKTNMIEAIEKAPKDDHGTSVEFELNPKYFNNIDTSFNVDLMKQYLQDIAMTNPGLEVQFVHKGKKEKYKFKKGLDEIFSHSDLTYYKMDYNAPAAGSQLHLEAYLVIGQNKNLTWVNSIFAPQGGSAIEYLENRLCDEVRKKSQIVSLEKKLKTSCTRNDVRNCFHMYVNMRLLNPRFKSQDKSYLINDLNEDIRNAVDKHLDKFIKKTALLEEVKLQMEKRTQLKAFEDAQRGLKKASKMNIPKLMPPTGKPNDPGRVLFVAEGDSAIAGLRPARNPKLHGLFPLRGKPMNCKGVSLAKAIANEELKNIVAILGLPLDQKVKSLEELNYEKVSIITDADFDGYAIRSLMLSFFYEYWPELFELGLIHISSAPLYEVDVKMGDSKKAETVFCIDDKDYDALVKRVEKSGGQIVRKKRNKGLGETGKEAMKFAVDECMTKITIGNKKEASKIQNLWFHKDFAEQRRDAISEYAMSVIED</sequence>
<feature type="region of interest" description="Disordered" evidence="10">
    <location>
        <begin position="1"/>
        <end position="25"/>
    </location>
</feature>
<feature type="domain" description="Toprim" evidence="12">
    <location>
        <begin position="499"/>
        <end position="597"/>
    </location>
</feature>
<evidence type="ECO:0000256" key="5">
    <source>
        <dbReference type="ARBA" id="ARBA00022741"/>
    </source>
</evidence>
<evidence type="ECO:0000259" key="13">
    <source>
        <dbReference type="Pfam" id="PF02518"/>
    </source>
</evidence>
<dbReference type="Pfam" id="PF01751">
    <property type="entry name" value="Toprim"/>
    <property type="match status" value="1"/>
</dbReference>
<dbReference type="SUPFAM" id="SSF54211">
    <property type="entry name" value="Ribosomal protein S5 domain 2-like"/>
    <property type="match status" value="1"/>
</dbReference>
<accession>A0A2P2D4M1</accession>
<comment type="cofactor">
    <cofactor evidence="2">
        <name>Mg(2+)</name>
        <dbReference type="ChEBI" id="CHEBI:18420"/>
    </cofactor>
</comment>
<keyword evidence="6" id="KW-0067">ATP-binding</keyword>
<evidence type="ECO:0000313" key="14">
    <source>
        <dbReference type="EMBL" id="GBF39572.1"/>
    </source>
</evidence>
<dbReference type="InterPro" id="IPR003594">
    <property type="entry name" value="HATPase_dom"/>
</dbReference>
<evidence type="ECO:0000256" key="6">
    <source>
        <dbReference type="ARBA" id="ARBA00022840"/>
    </source>
</evidence>
<dbReference type="SUPFAM" id="SSF55874">
    <property type="entry name" value="ATPase domain of HSP90 chaperone/DNA topoisomerase II/histidine kinase"/>
    <property type="match status" value="1"/>
</dbReference>
<evidence type="ECO:0000256" key="10">
    <source>
        <dbReference type="SAM" id="MobiDB-lite"/>
    </source>
</evidence>
<dbReference type="PANTHER" id="PTHR45866">
    <property type="entry name" value="DNA GYRASE/TOPOISOMERASE SUBUNIT B"/>
    <property type="match status" value="1"/>
</dbReference>
<evidence type="ECO:0000256" key="7">
    <source>
        <dbReference type="ARBA" id="ARBA00023029"/>
    </source>
</evidence>
<evidence type="ECO:0000256" key="9">
    <source>
        <dbReference type="ARBA" id="ARBA00023235"/>
    </source>
</evidence>
<dbReference type="Gene3D" id="3.40.50.670">
    <property type="match status" value="1"/>
</dbReference>
<dbReference type="InterPro" id="IPR013506">
    <property type="entry name" value="Topo_IIA_bsu_dom2"/>
</dbReference>
<feature type="compositionally biased region" description="Basic and acidic residues" evidence="10">
    <location>
        <begin position="10"/>
        <end position="25"/>
    </location>
</feature>
<proteinExistence type="inferred from homology"/>
<evidence type="ECO:0000256" key="3">
    <source>
        <dbReference type="ARBA" id="ARBA00010708"/>
    </source>
</evidence>
<comment type="caution">
    <text evidence="14">The sequence shown here is derived from an EMBL/GenBank/DDBJ whole genome shotgun (WGS) entry which is preliminary data.</text>
</comment>
<dbReference type="InterPro" id="IPR006171">
    <property type="entry name" value="TOPRIM_dom"/>
</dbReference>
<dbReference type="InterPro" id="IPR013759">
    <property type="entry name" value="Topo_IIA_B_C"/>
</dbReference>
<comment type="similarity">
    <text evidence="3">Belongs to the type II topoisomerase GyrB family.</text>
</comment>
<evidence type="ECO:0000256" key="1">
    <source>
        <dbReference type="ARBA" id="ARBA00000185"/>
    </source>
</evidence>
<dbReference type="InterPro" id="IPR036890">
    <property type="entry name" value="HATPase_C_sf"/>
</dbReference>
<dbReference type="EC" id="5.6.2.2" evidence="4"/>
<dbReference type="Pfam" id="PF00204">
    <property type="entry name" value="DNA_gyraseB"/>
    <property type="match status" value="1"/>
</dbReference>
<dbReference type="InterPro" id="IPR001241">
    <property type="entry name" value="Topo_IIA"/>
</dbReference>
<dbReference type="SMART" id="SM00433">
    <property type="entry name" value="TOP2c"/>
    <property type="match status" value="1"/>
</dbReference>
<keyword evidence="8" id="KW-0238">DNA-binding</keyword>
<dbReference type="InterPro" id="IPR014721">
    <property type="entry name" value="Ribsml_uS5_D2-typ_fold_subgr"/>
</dbReference>
<comment type="catalytic activity">
    <reaction evidence="1">
        <text>ATP-dependent breakage, passage and rejoining of double-stranded DNA.</text>
        <dbReference type="EC" id="5.6.2.2"/>
    </reaction>
</comment>
<evidence type="ECO:0000259" key="11">
    <source>
        <dbReference type="Pfam" id="PF00204"/>
    </source>
</evidence>